<feature type="non-terminal residue" evidence="2">
    <location>
        <position position="322"/>
    </location>
</feature>
<name>K0TA62_THAOC</name>
<sequence>MQSYGANVVRVGAGAGPYMMASAQVTEMFAKTEQGVYPDARRYYYILFASAYSTTYEGLLNYDNNKSDSEDNDALAESWTLEADGSSRTYTKQDAIDATTGTGDSSTLNALVQAISEQGSPSPRTLDMLDEIFVQFVFDANSASPRIYEPCTTNLPLPEDIAIICATLLENDLSDYALTFTTSQLEMCHSPDDEVVPIENVKQLGKLNAYLYETTGNHDTAGLNCIRRFVEFFNEDQFEEVRDAASSTQPTGVFCSVPEVPTTPSPSSSPTGSPTMRPTTKNPTAAPSPSPTSSPQNPTSGPTSSPTGKPVIPNPTGSPTSS</sequence>
<feature type="compositionally biased region" description="Low complexity" evidence="1">
    <location>
        <begin position="265"/>
        <end position="285"/>
    </location>
</feature>
<accession>K0TA62</accession>
<evidence type="ECO:0000313" key="2">
    <source>
        <dbReference type="EMBL" id="EJK70271.1"/>
    </source>
</evidence>
<reference evidence="2 3" key="1">
    <citation type="journal article" date="2012" name="Genome Biol.">
        <title>Genome and low-iron response of an oceanic diatom adapted to chronic iron limitation.</title>
        <authorList>
            <person name="Lommer M."/>
            <person name="Specht M."/>
            <person name="Roy A.S."/>
            <person name="Kraemer L."/>
            <person name="Andreson R."/>
            <person name="Gutowska M.A."/>
            <person name="Wolf J."/>
            <person name="Bergner S.V."/>
            <person name="Schilhabel M.B."/>
            <person name="Klostermeier U.C."/>
            <person name="Beiko R.G."/>
            <person name="Rosenstiel P."/>
            <person name="Hippler M."/>
            <person name="Laroche J."/>
        </authorList>
    </citation>
    <scope>NUCLEOTIDE SEQUENCE [LARGE SCALE GENOMIC DNA]</scope>
    <source>
        <strain evidence="2 3">CCMP1005</strain>
    </source>
</reference>
<comment type="caution">
    <text evidence="2">The sequence shown here is derived from an EMBL/GenBank/DDBJ whole genome shotgun (WGS) entry which is preliminary data.</text>
</comment>
<feature type="region of interest" description="Disordered" evidence="1">
    <location>
        <begin position="243"/>
        <end position="322"/>
    </location>
</feature>
<dbReference type="OrthoDB" id="56459at2759"/>
<dbReference type="EMBL" id="AGNL01008798">
    <property type="protein sequence ID" value="EJK70271.1"/>
    <property type="molecule type" value="Genomic_DNA"/>
</dbReference>
<protein>
    <submittedName>
        <fullName evidence="2">Uncharacterized protein</fullName>
    </submittedName>
</protein>
<gene>
    <name evidence="2" type="ORF">THAOC_08383</name>
</gene>
<evidence type="ECO:0000313" key="3">
    <source>
        <dbReference type="Proteomes" id="UP000266841"/>
    </source>
</evidence>
<keyword evidence="3" id="KW-1185">Reference proteome</keyword>
<dbReference type="AlphaFoldDB" id="K0TA62"/>
<dbReference type="Proteomes" id="UP000266841">
    <property type="component" value="Unassembled WGS sequence"/>
</dbReference>
<proteinExistence type="predicted"/>
<organism evidence="2 3">
    <name type="scientific">Thalassiosira oceanica</name>
    <name type="common">Marine diatom</name>
    <dbReference type="NCBI Taxonomy" id="159749"/>
    <lineage>
        <taxon>Eukaryota</taxon>
        <taxon>Sar</taxon>
        <taxon>Stramenopiles</taxon>
        <taxon>Ochrophyta</taxon>
        <taxon>Bacillariophyta</taxon>
        <taxon>Coscinodiscophyceae</taxon>
        <taxon>Thalassiosirophycidae</taxon>
        <taxon>Thalassiosirales</taxon>
        <taxon>Thalassiosiraceae</taxon>
        <taxon>Thalassiosira</taxon>
    </lineage>
</organism>
<feature type="compositionally biased region" description="Low complexity" evidence="1">
    <location>
        <begin position="293"/>
        <end position="310"/>
    </location>
</feature>
<evidence type="ECO:0000256" key="1">
    <source>
        <dbReference type="SAM" id="MobiDB-lite"/>
    </source>
</evidence>